<dbReference type="EMBL" id="AY167143">
    <property type="protein sequence ID" value="AAO16887.1"/>
    <property type="molecule type" value="mRNA"/>
</dbReference>
<reference evidence="3" key="2">
    <citation type="submission" date="2002-10" db="EMBL/GenBank/DDBJ databases">
        <title>Genomic DNA cloning of a new proline-rich antimicrobial-like peptide from Pheretima tschiliensis.</title>
        <authorList>
            <person name="Wang X."/>
            <person name="Wang X.X."/>
        </authorList>
    </citation>
    <scope>NUCLEOTIDE SEQUENCE</scope>
</reference>
<evidence type="ECO:0000313" key="2">
    <source>
        <dbReference type="EMBL" id="AAO16887.1"/>
    </source>
</evidence>
<evidence type="ECO:0000313" key="3">
    <source>
        <dbReference type="EMBL" id="AAO16888.1"/>
    </source>
</evidence>
<accession>Q867H2</accession>
<protein>
    <submittedName>
        <fullName evidence="2">Antimicrobial-like peptide PP-1</fullName>
    </submittedName>
</protein>
<feature type="compositionally biased region" description="Basic and acidic residues" evidence="1">
    <location>
        <begin position="1"/>
        <end position="20"/>
    </location>
</feature>
<feature type="region of interest" description="Disordered" evidence="1">
    <location>
        <begin position="1"/>
        <end position="29"/>
    </location>
</feature>
<reference evidence="2" key="1">
    <citation type="submission" date="2002-10" db="EMBL/GenBank/DDBJ databases">
        <title>cDNA cloning and molecular characterization of a new antimicrobial-like peptide from Pheretima tschiliensis.</title>
        <authorList>
            <person name="Wang X."/>
            <person name="Wang X.X."/>
        </authorList>
    </citation>
    <scope>NUCLEOTIDE SEQUENCE</scope>
</reference>
<proteinExistence type="evidence at transcript level"/>
<name>Q867H2_9ANNE</name>
<organism evidence="2">
    <name type="scientific">Metaphire tschiliensis</name>
    <dbReference type="NCBI Taxonomy" id="396583"/>
    <lineage>
        <taxon>Eukaryota</taxon>
        <taxon>Metazoa</taxon>
        <taxon>Spiralia</taxon>
        <taxon>Lophotrochozoa</taxon>
        <taxon>Annelida</taxon>
        <taxon>Clitellata</taxon>
        <taxon>Oligochaeta</taxon>
        <taxon>Crassiclitellata</taxon>
        <taxon>Megascolecida</taxon>
        <taxon>Megascolecidae</taxon>
        <taxon>Metaphire</taxon>
    </lineage>
</organism>
<sequence>MYSKYERQKDKRPYSERKDQYTGPQFLYPPDRIPPSKAIKWNEEGLPMYEVLPDGAGAKTAVEAAAE</sequence>
<dbReference type="EMBL" id="AY167144">
    <property type="protein sequence ID" value="AAO16888.1"/>
    <property type="molecule type" value="Genomic_DNA"/>
</dbReference>
<evidence type="ECO:0000256" key="1">
    <source>
        <dbReference type="SAM" id="MobiDB-lite"/>
    </source>
</evidence>
<gene>
    <name evidence="2" type="primary">Pp-1</name>
</gene>
<dbReference type="AlphaFoldDB" id="Q867H2"/>